<dbReference type="Gene3D" id="3.20.20.140">
    <property type="entry name" value="Metal-dependent hydrolases"/>
    <property type="match status" value="1"/>
</dbReference>
<evidence type="ECO:0000259" key="2">
    <source>
        <dbReference type="Pfam" id="PF07969"/>
    </source>
</evidence>
<comment type="caution">
    <text evidence="3">The sequence shown here is derived from an EMBL/GenBank/DDBJ whole genome shotgun (WGS) entry which is preliminary data.</text>
</comment>
<dbReference type="InterPro" id="IPR011059">
    <property type="entry name" value="Metal-dep_hydrolase_composite"/>
</dbReference>
<dbReference type="OrthoDB" id="9031471at2"/>
<dbReference type="InterPro" id="IPR032466">
    <property type="entry name" value="Metal_Hydrolase"/>
</dbReference>
<sequence>MRRSTLAILLSLACSPALATTLLLNARVHTLARPAQAQAVAWDESGRIVAVGSNSELRQRYPQAKALDAAGATVLPGLIDAHGHVLGLGLSLLNADLRGTRSKDDVLQRLRLHAASLPPGAWLVGRGWDQNDWPQKTFPSAADLDAAFPDRPVYLRRVDGHAAWANSAALRLVSRDLAGDWQPDGGRIERRDGKATGVFVDAAMDLVDTVMPQPDAALKRRAYKLAFERLLAAGLTGVHDAGVSADDFAVLRQLADAGELPLRIYAMADADGAALDALCRDGLYAHAGGRLQMRAVKLYIDGALGSRGAALKADYSDDAGNRGILVTAPEEFRRIVAKARTCGVQVATHAIGDRGNRVVLDTYADVLGEAAAGNHRWRIEHAQIVDVADIADFAKFKLIASMQPTHATSDMPWAEARLGRSRLAGAYAWRRFVDAGVPLALGSDFPVEQVSPLLGLYASVTRQDLSGKPAKGWLPQQRLSLIEATRGFSAGAAFAQFGEDDLGSVSPGKFADFTLLQKDLFLMPAREIPSDGVSVTIVSGQVVYGRLSEAQ</sequence>
<dbReference type="RefSeq" id="WP_133816655.1">
    <property type="nucleotide sequence ID" value="NZ_SNZH01000001.1"/>
</dbReference>
<accession>A0A4R6Z9P6</accession>
<organism evidence="3 4">
    <name type="scientific">Tahibacter aquaticus</name>
    <dbReference type="NCBI Taxonomy" id="520092"/>
    <lineage>
        <taxon>Bacteria</taxon>
        <taxon>Pseudomonadati</taxon>
        <taxon>Pseudomonadota</taxon>
        <taxon>Gammaproteobacteria</taxon>
        <taxon>Lysobacterales</taxon>
        <taxon>Rhodanobacteraceae</taxon>
        <taxon>Tahibacter</taxon>
    </lineage>
</organism>
<evidence type="ECO:0000256" key="1">
    <source>
        <dbReference type="SAM" id="SignalP"/>
    </source>
</evidence>
<dbReference type="GO" id="GO:0016810">
    <property type="term" value="F:hydrolase activity, acting on carbon-nitrogen (but not peptide) bonds"/>
    <property type="evidence" value="ECO:0007669"/>
    <property type="project" value="InterPro"/>
</dbReference>
<evidence type="ECO:0000313" key="4">
    <source>
        <dbReference type="Proteomes" id="UP000295293"/>
    </source>
</evidence>
<evidence type="ECO:0000313" key="3">
    <source>
        <dbReference type="EMBL" id="TDR48532.1"/>
    </source>
</evidence>
<name>A0A4R6Z9P6_9GAMM</name>
<reference evidence="3 4" key="1">
    <citation type="submission" date="2019-03" db="EMBL/GenBank/DDBJ databases">
        <title>Genomic Encyclopedia of Type Strains, Phase IV (KMG-IV): sequencing the most valuable type-strain genomes for metagenomic binning, comparative biology and taxonomic classification.</title>
        <authorList>
            <person name="Goeker M."/>
        </authorList>
    </citation>
    <scope>NUCLEOTIDE SEQUENCE [LARGE SCALE GENOMIC DNA]</scope>
    <source>
        <strain evidence="3 4">DSM 21667</strain>
    </source>
</reference>
<dbReference type="SUPFAM" id="SSF51556">
    <property type="entry name" value="Metallo-dependent hydrolases"/>
    <property type="match status" value="1"/>
</dbReference>
<dbReference type="InterPro" id="IPR013108">
    <property type="entry name" value="Amidohydro_3"/>
</dbReference>
<dbReference type="AlphaFoldDB" id="A0A4R6Z9P6"/>
<gene>
    <name evidence="3" type="ORF">DFR29_101152</name>
</gene>
<dbReference type="Gene3D" id="2.30.40.10">
    <property type="entry name" value="Urease, subunit C, domain 1"/>
    <property type="match status" value="1"/>
</dbReference>
<dbReference type="SUPFAM" id="SSF51338">
    <property type="entry name" value="Composite domain of metallo-dependent hydrolases"/>
    <property type="match status" value="1"/>
</dbReference>
<dbReference type="InterPro" id="IPR033932">
    <property type="entry name" value="YtcJ-like"/>
</dbReference>
<dbReference type="Proteomes" id="UP000295293">
    <property type="component" value="Unassembled WGS sequence"/>
</dbReference>
<dbReference type="PANTHER" id="PTHR22642">
    <property type="entry name" value="IMIDAZOLONEPROPIONASE"/>
    <property type="match status" value="1"/>
</dbReference>
<feature type="domain" description="Amidohydrolase 3" evidence="2">
    <location>
        <begin position="66"/>
        <end position="544"/>
    </location>
</feature>
<keyword evidence="4" id="KW-1185">Reference proteome</keyword>
<proteinExistence type="predicted"/>
<dbReference type="EMBL" id="SNZH01000001">
    <property type="protein sequence ID" value="TDR48532.1"/>
    <property type="molecule type" value="Genomic_DNA"/>
</dbReference>
<dbReference type="PANTHER" id="PTHR22642:SF2">
    <property type="entry name" value="PROTEIN LONG AFTER FAR-RED 3"/>
    <property type="match status" value="1"/>
</dbReference>
<dbReference type="Pfam" id="PF07969">
    <property type="entry name" value="Amidohydro_3"/>
    <property type="match status" value="1"/>
</dbReference>
<dbReference type="Gene3D" id="3.10.310.70">
    <property type="match status" value="1"/>
</dbReference>
<feature type="signal peptide" evidence="1">
    <location>
        <begin position="1"/>
        <end position="19"/>
    </location>
</feature>
<protein>
    <recommendedName>
        <fullName evidence="2">Amidohydrolase 3 domain-containing protein</fullName>
    </recommendedName>
</protein>
<dbReference type="CDD" id="cd01300">
    <property type="entry name" value="YtcJ_like"/>
    <property type="match status" value="1"/>
</dbReference>
<feature type="chain" id="PRO_5020600599" description="Amidohydrolase 3 domain-containing protein" evidence="1">
    <location>
        <begin position="20"/>
        <end position="551"/>
    </location>
</feature>
<keyword evidence="1" id="KW-0732">Signal</keyword>